<evidence type="ECO:0000313" key="1">
    <source>
        <dbReference type="EMBL" id="MCZ4718720.1"/>
    </source>
</evidence>
<dbReference type="OMA" id="MILTCTE"/>
<protein>
    <submittedName>
        <fullName evidence="2">Uncharacterized protein</fullName>
    </submittedName>
</protein>
<name>A0A378K971_LEGPN</name>
<sequence length="90" mass="10650">MLIQPIEPVVITIKIGQNHFECQMISLSESELELKSNDYFEKESQVTFIAKYFRGHAIVRELEFSDYCFTYKMEIVRIQFQPGLLINTRL</sequence>
<dbReference type="EMBL" id="UGOL01000001">
    <property type="protein sequence ID" value="STX81069.1"/>
    <property type="molecule type" value="Genomic_DNA"/>
</dbReference>
<dbReference type="Proteomes" id="UP000254631">
    <property type="component" value="Unassembled WGS sequence"/>
</dbReference>
<reference evidence="1" key="2">
    <citation type="submission" date="2022-12" db="EMBL/GenBank/DDBJ databases">
        <title>Comparative genomics of Legionella pneumophila isolates from the West Bank and Germany support molecular epidemiology of Legionnaires disease.</title>
        <authorList>
            <person name="Zayed A.R."/>
            <person name="Bitar D.M."/>
            <person name="Steinert M."/>
            <person name="Lueck C."/>
            <person name="Brettar I."/>
            <person name="Hoefle M.G."/>
            <person name="Bunk B."/>
        </authorList>
    </citation>
    <scope>NUCLEOTIDE SEQUENCE</scope>
    <source>
        <strain evidence="1">H23</strain>
    </source>
</reference>
<accession>A0A378K971</accession>
<reference evidence="2 3" key="1">
    <citation type="submission" date="2018-06" db="EMBL/GenBank/DDBJ databases">
        <authorList>
            <consortium name="Pathogen Informatics"/>
            <person name="Doyle S."/>
        </authorList>
    </citation>
    <scope>NUCLEOTIDE SEQUENCE [LARGE SCALE GENOMIC DNA]</scope>
    <source>
        <strain evidence="2 3">NCTC12000</strain>
    </source>
</reference>
<gene>
    <name evidence="2" type="ORF">NCTC12000_03096</name>
    <name evidence="1" type="ORF">O6C86_05755</name>
</gene>
<evidence type="ECO:0000313" key="2">
    <source>
        <dbReference type="EMBL" id="STX81069.1"/>
    </source>
</evidence>
<dbReference type="RefSeq" id="WP_011947783.1">
    <property type="nucleotide sequence ID" value="NZ_BAZA01000095.1"/>
</dbReference>
<dbReference type="AlphaFoldDB" id="A0A378K971"/>
<dbReference type="Proteomes" id="UP001071279">
    <property type="component" value="Unassembled WGS sequence"/>
</dbReference>
<organism evidence="2 3">
    <name type="scientific">Legionella pneumophila</name>
    <dbReference type="NCBI Taxonomy" id="446"/>
    <lineage>
        <taxon>Bacteria</taxon>
        <taxon>Pseudomonadati</taxon>
        <taxon>Pseudomonadota</taxon>
        <taxon>Gammaproteobacteria</taxon>
        <taxon>Legionellales</taxon>
        <taxon>Legionellaceae</taxon>
        <taxon>Legionella</taxon>
    </lineage>
</organism>
<evidence type="ECO:0000313" key="3">
    <source>
        <dbReference type="Proteomes" id="UP000254631"/>
    </source>
</evidence>
<dbReference type="EMBL" id="JAPXIC010000039">
    <property type="protein sequence ID" value="MCZ4718720.1"/>
    <property type="molecule type" value="Genomic_DNA"/>
</dbReference>
<proteinExistence type="predicted"/>